<dbReference type="Gene3D" id="1.10.10.10">
    <property type="entry name" value="Winged helix-like DNA-binding domain superfamily/Winged helix DNA-binding domain"/>
    <property type="match status" value="1"/>
</dbReference>
<dbReference type="GO" id="GO:0097367">
    <property type="term" value="F:carbohydrate derivative binding"/>
    <property type="evidence" value="ECO:0007669"/>
    <property type="project" value="InterPro"/>
</dbReference>
<evidence type="ECO:0000313" key="3">
    <source>
        <dbReference type="EMBL" id="MVO18226.1"/>
    </source>
</evidence>
<dbReference type="Proteomes" id="UP000478892">
    <property type="component" value="Unassembled WGS sequence"/>
</dbReference>
<organism evidence="3 4">
    <name type="scientific">Parasedimentitalea huanghaiensis</name>
    <dbReference type="NCBI Taxonomy" id="2682100"/>
    <lineage>
        <taxon>Bacteria</taxon>
        <taxon>Pseudomonadati</taxon>
        <taxon>Pseudomonadota</taxon>
        <taxon>Alphaproteobacteria</taxon>
        <taxon>Rhodobacterales</taxon>
        <taxon>Paracoccaceae</taxon>
        <taxon>Parasedimentitalea</taxon>
    </lineage>
</organism>
<reference evidence="3 4" key="1">
    <citation type="submission" date="2019-12" db="EMBL/GenBank/DDBJ databases">
        <authorList>
            <person name="Zhang Y.-J."/>
        </authorList>
    </citation>
    <scope>NUCLEOTIDE SEQUENCE [LARGE SCALE GENOMIC DNA]</scope>
    <source>
        <strain evidence="3 4">CY05</strain>
    </source>
</reference>
<dbReference type="PROSITE" id="PS51464">
    <property type="entry name" value="SIS"/>
    <property type="match status" value="1"/>
</dbReference>
<gene>
    <name evidence="3" type="ORF">GO984_20595</name>
</gene>
<dbReference type="InterPro" id="IPR047640">
    <property type="entry name" value="RpiR-like"/>
</dbReference>
<keyword evidence="4" id="KW-1185">Reference proteome</keyword>
<evidence type="ECO:0000259" key="2">
    <source>
        <dbReference type="PROSITE" id="PS51464"/>
    </source>
</evidence>
<dbReference type="GO" id="GO:0003700">
    <property type="term" value="F:DNA-binding transcription factor activity"/>
    <property type="evidence" value="ECO:0007669"/>
    <property type="project" value="InterPro"/>
</dbReference>
<feature type="domain" description="HTH rpiR-type" evidence="1">
    <location>
        <begin position="7"/>
        <end position="83"/>
    </location>
</feature>
<dbReference type="InterPro" id="IPR000281">
    <property type="entry name" value="HTH_RpiR"/>
</dbReference>
<dbReference type="PANTHER" id="PTHR30514">
    <property type="entry name" value="GLUCOKINASE"/>
    <property type="match status" value="1"/>
</dbReference>
<dbReference type="Pfam" id="PF01418">
    <property type="entry name" value="HTH_6"/>
    <property type="match status" value="1"/>
</dbReference>
<feature type="domain" description="SIS" evidence="2">
    <location>
        <begin position="129"/>
        <end position="270"/>
    </location>
</feature>
<proteinExistence type="predicted"/>
<dbReference type="RefSeq" id="WP_157024447.1">
    <property type="nucleotide sequence ID" value="NZ_WQLV01000018.1"/>
</dbReference>
<dbReference type="SUPFAM" id="SSF53697">
    <property type="entry name" value="SIS domain"/>
    <property type="match status" value="1"/>
</dbReference>
<name>A0A6L6WK85_9RHOB</name>
<accession>A0A6L6WK85</accession>
<dbReference type="InterPro" id="IPR036388">
    <property type="entry name" value="WH-like_DNA-bd_sf"/>
</dbReference>
<sequence length="291" mass="31714">MKDVDTSPLSEVVKAFDGKLTGSDRSILSVILNDPEQSVFLSATQLAEEAQVHASTVVRLAHKLGFQGYPELRDRLRTEVKPGVALSQRSQQRMVSIEQGSNLSALIESEIEALHALQKSISQTQINAAAERLANANTIHIVGRGGAAPLTVHLDRRLRRNGYTTNVALNMQRRDLAEKFMGLRKGDAVIFFAFQAPESLPAGYAGLIAHTARIGAHSILICDSTGLTARPRPDITLMVNRPDEGVMQLRTGPMVLCEALAMTLAHKNPERAVDGLEALEILRTNLLNDKD</sequence>
<comment type="caution">
    <text evidence="3">The sequence shown here is derived from an EMBL/GenBank/DDBJ whole genome shotgun (WGS) entry which is preliminary data.</text>
</comment>
<dbReference type="EMBL" id="WQLV01000018">
    <property type="protein sequence ID" value="MVO18226.1"/>
    <property type="molecule type" value="Genomic_DNA"/>
</dbReference>
<dbReference type="InterPro" id="IPR009057">
    <property type="entry name" value="Homeodomain-like_sf"/>
</dbReference>
<dbReference type="PANTHER" id="PTHR30514:SF18">
    <property type="entry name" value="RPIR-FAMILY TRANSCRIPTIONAL REGULATOR"/>
    <property type="match status" value="1"/>
</dbReference>
<dbReference type="GO" id="GO:1901135">
    <property type="term" value="P:carbohydrate derivative metabolic process"/>
    <property type="evidence" value="ECO:0007669"/>
    <property type="project" value="InterPro"/>
</dbReference>
<dbReference type="Gene3D" id="3.40.50.10490">
    <property type="entry name" value="Glucose-6-phosphate isomerase like protein, domain 1"/>
    <property type="match status" value="1"/>
</dbReference>
<protein>
    <submittedName>
        <fullName evidence="3">MurR/RpiR family transcriptional regulator</fullName>
    </submittedName>
</protein>
<evidence type="ECO:0000259" key="1">
    <source>
        <dbReference type="PROSITE" id="PS51071"/>
    </source>
</evidence>
<dbReference type="InterPro" id="IPR046348">
    <property type="entry name" value="SIS_dom_sf"/>
</dbReference>
<dbReference type="PROSITE" id="PS51071">
    <property type="entry name" value="HTH_RPIR"/>
    <property type="match status" value="1"/>
</dbReference>
<dbReference type="AlphaFoldDB" id="A0A6L6WK85"/>
<evidence type="ECO:0000313" key="4">
    <source>
        <dbReference type="Proteomes" id="UP000478892"/>
    </source>
</evidence>
<dbReference type="GO" id="GO:0003677">
    <property type="term" value="F:DNA binding"/>
    <property type="evidence" value="ECO:0007669"/>
    <property type="project" value="InterPro"/>
</dbReference>
<dbReference type="InterPro" id="IPR001347">
    <property type="entry name" value="SIS_dom"/>
</dbReference>
<dbReference type="SUPFAM" id="SSF46689">
    <property type="entry name" value="Homeodomain-like"/>
    <property type="match status" value="1"/>
</dbReference>